<comment type="caution">
    <text evidence="8">The sequence shown here is derived from an EMBL/GenBank/DDBJ whole genome shotgun (WGS) entry which is preliminary data.</text>
</comment>
<sequence>MNTPPLPESPDENPVAGPGSAARGARLLPQARIGGLIPWVIAILIALVVIAAAGGLALRNLADNARTDLAAAITVQVIEANPDLRDQRGQETVAVLKGIDLVRAVRLVPQDELAALLEPWLGEGATSGDVPIPVLVDVELSRRAAPADIAAITAALEAKVPGARVDAQSDWLRPVYRALAALQWLALGLIALIALATAAAVWLASRNALAQHRETVEIIHLLGGTDGQITMLFLKTVLREAAFGALLGTLLGLAAVWMLGQQFAALDSGMAGGGGLDAADWLVIAAIPLAGVLLALATARMTIALALRDML</sequence>
<evidence type="ECO:0000256" key="1">
    <source>
        <dbReference type="ARBA" id="ARBA00004651"/>
    </source>
</evidence>
<evidence type="ECO:0000313" key="8">
    <source>
        <dbReference type="EMBL" id="MDC8754775.1"/>
    </source>
</evidence>
<feature type="domain" description="ABC3 transporter permease C-terminal" evidence="7">
    <location>
        <begin position="189"/>
        <end position="299"/>
    </location>
</feature>
<feature type="transmembrane region" description="Helical" evidence="6">
    <location>
        <begin position="36"/>
        <end position="58"/>
    </location>
</feature>
<dbReference type="PANTHER" id="PTHR47755:SF1">
    <property type="entry name" value="CELL DIVISION PROTEIN FTSX"/>
    <property type="match status" value="1"/>
</dbReference>
<evidence type="ECO:0000256" key="5">
    <source>
        <dbReference type="ARBA" id="ARBA00023136"/>
    </source>
</evidence>
<dbReference type="RefSeq" id="WP_273677950.1">
    <property type="nucleotide sequence ID" value="NZ_JAQQXQ010000006.1"/>
</dbReference>
<feature type="transmembrane region" description="Helical" evidence="6">
    <location>
        <begin position="181"/>
        <end position="204"/>
    </location>
</feature>
<dbReference type="Pfam" id="PF02687">
    <property type="entry name" value="FtsX"/>
    <property type="match status" value="1"/>
</dbReference>
<keyword evidence="3 6" id="KW-0812">Transmembrane</keyword>
<accession>A0ABT5JPT0</accession>
<reference evidence="8 9" key="1">
    <citation type="submission" date="2022-10" db="EMBL/GenBank/DDBJ databases">
        <title>Erythrobacter sp. sf7 Genome sequencing.</title>
        <authorList>
            <person name="Park S."/>
        </authorList>
    </citation>
    <scope>NUCLEOTIDE SEQUENCE [LARGE SCALE GENOMIC DNA]</scope>
    <source>
        <strain evidence="9">sf7</strain>
    </source>
</reference>
<comment type="subcellular location">
    <subcellularLocation>
        <location evidence="1">Cell membrane</location>
        <topology evidence="1">Multi-pass membrane protein</topology>
    </subcellularLocation>
</comment>
<evidence type="ECO:0000259" key="7">
    <source>
        <dbReference type="Pfam" id="PF02687"/>
    </source>
</evidence>
<dbReference type="Proteomes" id="UP001216558">
    <property type="component" value="Unassembled WGS sequence"/>
</dbReference>
<gene>
    <name evidence="8" type="ORF">OIK40_08995</name>
</gene>
<feature type="transmembrane region" description="Helical" evidence="6">
    <location>
        <begin position="241"/>
        <end position="261"/>
    </location>
</feature>
<evidence type="ECO:0000256" key="2">
    <source>
        <dbReference type="ARBA" id="ARBA00022475"/>
    </source>
</evidence>
<keyword evidence="2" id="KW-1003">Cell membrane</keyword>
<keyword evidence="4 6" id="KW-1133">Transmembrane helix</keyword>
<protein>
    <submittedName>
        <fullName evidence="8">Cell division protein</fullName>
    </submittedName>
</protein>
<name>A0ABT5JPT0_9SPHN</name>
<feature type="transmembrane region" description="Helical" evidence="6">
    <location>
        <begin position="281"/>
        <end position="307"/>
    </location>
</feature>
<keyword evidence="5 6" id="KW-0472">Membrane</keyword>
<evidence type="ECO:0000256" key="6">
    <source>
        <dbReference type="SAM" id="Phobius"/>
    </source>
</evidence>
<evidence type="ECO:0000256" key="4">
    <source>
        <dbReference type="ARBA" id="ARBA00022989"/>
    </source>
</evidence>
<dbReference type="EMBL" id="JAQQXQ010000006">
    <property type="protein sequence ID" value="MDC8754775.1"/>
    <property type="molecule type" value="Genomic_DNA"/>
</dbReference>
<keyword evidence="8" id="KW-0132">Cell division</keyword>
<dbReference type="GO" id="GO:0051301">
    <property type="term" value="P:cell division"/>
    <property type="evidence" value="ECO:0007669"/>
    <property type="project" value="UniProtKB-KW"/>
</dbReference>
<keyword evidence="8" id="KW-0131">Cell cycle</keyword>
<evidence type="ECO:0000256" key="3">
    <source>
        <dbReference type="ARBA" id="ARBA00022692"/>
    </source>
</evidence>
<keyword evidence="9" id="KW-1185">Reference proteome</keyword>
<proteinExistence type="predicted"/>
<evidence type="ECO:0000313" key="9">
    <source>
        <dbReference type="Proteomes" id="UP001216558"/>
    </source>
</evidence>
<dbReference type="PANTHER" id="PTHR47755">
    <property type="entry name" value="CELL DIVISION PROTEIN FTSX"/>
    <property type="match status" value="1"/>
</dbReference>
<organism evidence="8 9">
    <name type="scientific">Erythrobacter fulvus</name>
    <dbReference type="NCBI Taxonomy" id="2987523"/>
    <lineage>
        <taxon>Bacteria</taxon>
        <taxon>Pseudomonadati</taxon>
        <taxon>Pseudomonadota</taxon>
        <taxon>Alphaproteobacteria</taxon>
        <taxon>Sphingomonadales</taxon>
        <taxon>Erythrobacteraceae</taxon>
        <taxon>Erythrobacter/Porphyrobacter group</taxon>
        <taxon>Erythrobacter</taxon>
    </lineage>
</organism>
<dbReference type="InterPro" id="IPR003838">
    <property type="entry name" value="ABC3_permease_C"/>
</dbReference>
<dbReference type="InterPro" id="IPR004513">
    <property type="entry name" value="FtsX"/>
</dbReference>